<dbReference type="Proteomes" id="UP000184699">
    <property type="component" value="Unassembled WGS sequence"/>
</dbReference>
<evidence type="ECO:0000256" key="1">
    <source>
        <dbReference type="SAM" id="MobiDB-lite"/>
    </source>
</evidence>
<dbReference type="STRING" id="232089.SAMN05443544_1280"/>
<proteinExistence type="predicted"/>
<name>A0A1N6ELX8_9MICO</name>
<dbReference type="OrthoDB" id="9789941at2"/>
<keyword evidence="4" id="KW-1185">Reference proteome</keyword>
<feature type="region of interest" description="Disordered" evidence="1">
    <location>
        <begin position="171"/>
        <end position="200"/>
    </location>
</feature>
<feature type="compositionally biased region" description="Basic and acidic residues" evidence="1">
    <location>
        <begin position="179"/>
        <end position="200"/>
    </location>
</feature>
<dbReference type="EMBL" id="FSRJ01000002">
    <property type="protein sequence ID" value="SIN84062.1"/>
    <property type="molecule type" value="Genomic_DNA"/>
</dbReference>
<dbReference type="Pfam" id="PF13529">
    <property type="entry name" value="Peptidase_C39_2"/>
    <property type="match status" value="1"/>
</dbReference>
<organism evidence="3 4">
    <name type="scientific">Agromyces cerinus subsp. cerinus</name>
    <dbReference type="NCBI Taxonomy" id="232089"/>
    <lineage>
        <taxon>Bacteria</taxon>
        <taxon>Bacillati</taxon>
        <taxon>Actinomycetota</taxon>
        <taxon>Actinomycetes</taxon>
        <taxon>Micrococcales</taxon>
        <taxon>Microbacteriaceae</taxon>
        <taxon>Agromyces</taxon>
    </lineage>
</organism>
<feature type="domain" description="Peptidase C39-like" evidence="2">
    <location>
        <begin position="211"/>
        <end position="362"/>
    </location>
</feature>
<evidence type="ECO:0000259" key="2">
    <source>
        <dbReference type="Pfam" id="PF13529"/>
    </source>
</evidence>
<evidence type="ECO:0000313" key="3">
    <source>
        <dbReference type="EMBL" id="SIN84062.1"/>
    </source>
</evidence>
<gene>
    <name evidence="3" type="ORF">SAMN05443544_1280</name>
</gene>
<dbReference type="InterPro" id="IPR039564">
    <property type="entry name" value="Peptidase_C39-like"/>
</dbReference>
<reference evidence="4" key="1">
    <citation type="submission" date="2016-11" db="EMBL/GenBank/DDBJ databases">
        <authorList>
            <person name="Varghese N."/>
            <person name="Submissions S."/>
        </authorList>
    </citation>
    <scope>NUCLEOTIDE SEQUENCE [LARGE SCALE GENOMIC DNA]</scope>
    <source>
        <strain evidence="4">DSM 8595</strain>
    </source>
</reference>
<protein>
    <submittedName>
        <fullName evidence="3">Peptidase_C39 like family protein</fullName>
    </submittedName>
</protein>
<dbReference type="RefSeq" id="WP_143231517.1">
    <property type="nucleotide sequence ID" value="NZ_FSRJ01000002.1"/>
</dbReference>
<accession>A0A1N6ELX8</accession>
<evidence type="ECO:0000313" key="4">
    <source>
        <dbReference type="Proteomes" id="UP000184699"/>
    </source>
</evidence>
<sequence length="413" mass="44217">MARHVQFSEVRGATGFSRGTFEGTVVDEAARLRPAPAGHAASAPPPHRWTSAAVEVPFPATEAILSWHAITPPGTWIELELSVRNADGSWTAWFVLARWTERDDAAGGIRRTTVSGQRDADASVHADTFVAAQGRAFTAYRLRVTFARGDEVEAEVDASLVMVGAMVSAIDDPTPEPQPFHDGHGHGNDDHADHADHDDHADRLGARGMALDVPRFSQQLHRGARVDLGGGGEAWCSPTSTAMVLGFWDRLPSDDALTGIEAPNGDPQVVWAAAGCYDHGYAGTGNWAFNAAFAARNGLESFVTRLRSLDEAERFIAAGIPLIASVAFTRDELPEAGYVTEGHLLVIAGFTVDGDVVVNDPAAPENTAVRRSYPRAAFERAWLRSAGGSGGVVYVMRPADVRLPAVPGEERNW</sequence>
<dbReference type="Gene3D" id="3.90.70.10">
    <property type="entry name" value="Cysteine proteinases"/>
    <property type="match status" value="1"/>
</dbReference>
<dbReference type="AlphaFoldDB" id="A0A1N6ELX8"/>